<feature type="region of interest" description="Disordered" evidence="3">
    <location>
        <begin position="405"/>
        <end position="449"/>
    </location>
</feature>
<evidence type="ECO:0000256" key="1">
    <source>
        <dbReference type="ARBA" id="ARBA00008614"/>
    </source>
</evidence>
<feature type="domain" description="Tify" evidence="4">
    <location>
        <begin position="318"/>
        <end position="353"/>
    </location>
</feature>
<evidence type="ECO:0000256" key="2">
    <source>
        <dbReference type="RuleBase" id="RU369065"/>
    </source>
</evidence>
<dbReference type="InterPro" id="IPR010399">
    <property type="entry name" value="Tify_dom"/>
</dbReference>
<keyword evidence="2" id="KW-0539">Nucleus</keyword>
<dbReference type="GO" id="GO:0009611">
    <property type="term" value="P:response to wounding"/>
    <property type="evidence" value="ECO:0007669"/>
    <property type="project" value="UniProtKB-UniRule"/>
</dbReference>
<feature type="region of interest" description="Disordered" evidence="3">
    <location>
        <begin position="84"/>
        <end position="162"/>
    </location>
</feature>
<dbReference type="GO" id="GO:0031347">
    <property type="term" value="P:regulation of defense response"/>
    <property type="evidence" value="ECO:0007669"/>
    <property type="project" value="UniProtKB-UniRule"/>
</dbReference>
<dbReference type="GO" id="GO:0005634">
    <property type="term" value="C:nucleus"/>
    <property type="evidence" value="ECO:0007669"/>
    <property type="project" value="UniProtKB-SubCell"/>
</dbReference>
<feature type="compositionally biased region" description="Polar residues" evidence="3">
    <location>
        <begin position="360"/>
        <end position="369"/>
    </location>
</feature>
<dbReference type="PROSITE" id="PS51320">
    <property type="entry name" value="TIFY"/>
    <property type="match status" value="1"/>
</dbReference>
<dbReference type="PANTHER" id="PTHR33077:SF8">
    <property type="entry name" value="PROTEIN TIFY 8"/>
    <property type="match status" value="1"/>
</dbReference>
<comment type="function">
    <text evidence="2">Repressor of jasmonate responses.</text>
</comment>
<name>A0A2P5CA76_PARAD</name>
<feature type="compositionally biased region" description="Polar residues" evidence="3">
    <location>
        <begin position="251"/>
        <end position="260"/>
    </location>
</feature>
<feature type="region of interest" description="Disordered" evidence="3">
    <location>
        <begin position="1"/>
        <end position="36"/>
    </location>
</feature>
<dbReference type="Proteomes" id="UP000237105">
    <property type="component" value="Unassembled WGS sequence"/>
</dbReference>
<feature type="region of interest" description="Disordered" evidence="3">
    <location>
        <begin position="251"/>
        <end position="274"/>
    </location>
</feature>
<keyword evidence="2" id="KW-1184">Jasmonic acid signaling pathway</keyword>
<dbReference type="OrthoDB" id="1908882at2759"/>
<organism evidence="5 6">
    <name type="scientific">Parasponia andersonii</name>
    <name type="common">Sponia andersonii</name>
    <dbReference type="NCBI Taxonomy" id="3476"/>
    <lineage>
        <taxon>Eukaryota</taxon>
        <taxon>Viridiplantae</taxon>
        <taxon>Streptophyta</taxon>
        <taxon>Embryophyta</taxon>
        <taxon>Tracheophyta</taxon>
        <taxon>Spermatophyta</taxon>
        <taxon>Magnoliopsida</taxon>
        <taxon>eudicotyledons</taxon>
        <taxon>Gunneridae</taxon>
        <taxon>Pentapetalae</taxon>
        <taxon>rosids</taxon>
        <taxon>fabids</taxon>
        <taxon>Rosales</taxon>
        <taxon>Cannabaceae</taxon>
        <taxon>Parasponia</taxon>
    </lineage>
</organism>
<feature type="compositionally biased region" description="Polar residues" evidence="3">
    <location>
        <begin position="7"/>
        <end position="19"/>
    </location>
</feature>
<dbReference type="GO" id="GO:2000022">
    <property type="term" value="P:regulation of jasmonic acid mediated signaling pathway"/>
    <property type="evidence" value="ECO:0007669"/>
    <property type="project" value="UniProtKB-UniRule"/>
</dbReference>
<evidence type="ECO:0000259" key="4">
    <source>
        <dbReference type="PROSITE" id="PS51320"/>
    </source>
</evidence>
<feature type="region of interest" description="Disordered" evidence="3">
    <location>
        <begin position="360"/>
        <end position="385"/>
    </location>
</feature>
<comment type="domain">
    <text evidence="2">The jas domain is required for interaction with COI1.</text>
</comment>
<dbReference type="AlphaFoldDB" id="A0A2P5CA76"/>
<proteinExistence type="inferred from homology"/>
<gene>
    <name evidence="5" type="primary">PanJAZ1</name>
    <name evidence="5" type="ORF">PanWU01x14_170490</name>
</gene>
<dbReference type="Pfam" id="PF06200">
    <property type="entry name" value="tify"/>
    <property type="match status" value="1"/>
</dbReference>
<protein>
    <recommendedName>
        <fullName evidence="2">Protein TIFY</fullName>
    </recommendedName>
    <alternativeName>
        <fullName evidence="2">Jasmonate ZIM domain-containing protein</fullName>
    </alternativeName>
</protein>
<evidence type="ECO:0000256" key="3">
    <source>
        <dbReference type="SAM" id="MobiDB-lite"/>
    </source>
</evidence>
<feature type="compositionally biased region" description="Polar residues" evidence="3">
    <location>
        <begin position="138"/>
        <end position="148"/>
    </location>
</feature>
<evidence type="ECO:0000313" key="5">
    <source>
        <dbReference type="EMBL" id="PON57959.1"/>
    </source>
</evidence>
<keyword evidence="6" id="KW-1185">Reference proteome</keyword>
<dbReference type="EMBL" id="JXTB01000154">
    <property type="protein sequence ID" value="PON57959.1"/>
    <property type="molecule type" value="Genomic_DNA"/>
</dbReference>
<reference evidence="6" key="1">
    <citation type="submission" date="2016-06" db="EMBL/GenBank/DDBJ databases">
        <title>Parallel loss of symbiosis genes in relatives of nitrogen-fixing non-legume Parasponia.</title>
        <authorList>
            <person name="Van Velzen R."/>
            <person name="Holmer R."/>
            <person name="Bu F."/>
            <person name="Rutten L."/>
            <person name="Van Zeijl A."/>
            <person name="Liu W."/>
            <person name="Santuari L."/>
            <person name="Cao Q."/>
            <person name="Sharma T."/>
            <person name="Shen D."/>
            <person name="Roswanjaya Y."/>
            <person name="Wardhani T."/>
            <person name="Kalhor M.S."/>
            <person name="Jansen J."/>
            <person name="Van den Hoogen J."/>
            <person name="Gungor B."/>
            <person name="Hartog M."/>
            <person name="Hontelez J."/>
            <person name="Verver J."/>
            <person name="Yang W.-C."/>
            <person name="Schijlen E."/>
            <person name="Repin R."/>
            <person name="Schilthuizen M."/>
            <person name="Schranz E."/>
            <person name="Heidstra R."/>
            <person name="Miyata K."/>
            <person name="Fedorova E."/>
            <person name="Kohlen W."/>
            <person name="Bisseling T."/>
            <person name="Smit S."/>
            <person name="Geurts R."/>
        </authorList>
    </citation>
    <scope>NUCLEOTIDE SEQUENCE [LARGE SCALE GENOMIC DNA]</scope>
    <source>
        <strain evidence="6">cv. WU1-14</strain>
    </source>
</reference>
<evidence type="ECO:0000313" key="6">
    <source>
        <dbReference type="Proteomes" id="UP000237105"/>
    </source>
</evidence>
<dbReference type="SMART" id="SM00979">
    <property type="entry name" value="TIFY"/>
    <property type="match status" value="1"/>
</dbReference>
<sequence length="449" mass="47176">MAVPIMAQQQSMPNNVDNNGNHHHHHHHHTHKQESQLAKPMFHDFFGTKPNDSPKVLGPGTGTGTGPKPAVDARLSEASLSASASFGASSGGGCGPISTTSDLGSERRVGNHLKGVPFYGPRSDISGPEISNKIAGSKRSNSDSTFMGSSRDGIPQMGPDSLEGSQLMKLLRNGAGGERPRRSNDDDMVFSLQQMRPGSASFIFQPPSGVSKLDRSIPMNVSPTVQYPPRGGHIVPVMPQVPSNRLRDVNASPSNISQSAADEGSRTGIKGPGILSSINASGGVSEKNASGAMPSGSRQKCATIIMEPESSIPSNRHGFAGSRQMTIFYGGQAHVFDDVHPNKADVIMALAGSNGGSWSTTYSPKSTTVRPAGESQIPSGEAETGNANSMALLREYRERLCIPGSSSQAVGFSDRDRVSTPAGGHQVSTVAKDMRNSVRAAEPTSKTEM</sequence>
<dbReference type="STRING" id="3476.A0A2P5CA76"/>
<accession>A0A2P5CA76</accession>
<dbReference type="PANTHER" id="PTHR33077">
    <property type="entry name" value="PROTEIN TIFY 4A-RELATED-RELATED"/>
    <property type="match status" value="1"/>
</dbReference>
<comment type="caution">
    <text evidence="5">The sequence shown here is derived from an EMBL/GenBank/DDBJ whole genome shotgun (WGS) entry which is preliminary data.</text>
</comment>
<comment type="subcellular location">
    <subcellularLocation>
        <location evidence="2">Nucleus</location>
    </subcellularLocation>
</comment>
<feature type="region of interest" description="Disordered" evidence="3">
    <location>
        <begin position="49"/>
        <end position="71"/>
    </location>
</feature>
<dbReference type="InterPro" id="IPR040390">
    <property type="entry name" value="TIFY/JAZ"/>
</dbReference>
<feature type="compositionally biased region" description="Basic residues" evidence="3">
    <location>
        <begin position="21"/>
        <end position="31"/>
    </location>
</feature>
<comment type="similarity">
    <text evidence="1 2">Belongs to the TIFY/JAZ family.</text>
</comment>